<evidence type="ECO:0000313" key="3">
    <source>
        <dbReference type="EMBL" id="KAL3509890.1"/>
    </source>
</evidence>
<feature type="region of interest" description="Disordered" evidence="1">
    <location>
        <begin position="652"/>
        <end position="700"/>
    </location>
</feature>
<keyword evidence="2" id="KW-0472">Membrane</keyword>
<accession>A0ABD2YV43</accession>
<feature type="compositionally biased region" description="Polar residues" evidence="1">
    <location>
        <begin position="655"/>
        <end position="670"/>
    </location>
</feature>
<evidence type="ECO:0000256" key="2">
    <source>
        <dbReference type="SAM" id="Phobius"/>
    </source>
</evidence>
<evidence type="ECO:0000313" key="4">
    <source>
        <dbReference type="Proteomes" id="UP001630127"/>
    </source>
</evidence>
<organism evidence="3 4">
    <name type="scientific">Cinchona calisaya</name>
    <dbReference type="NCBI Taxonomy" id="153742"/>
    <lineage>
        <taxon>Eukaryota</taxon>
        <taxon>Viridiplantae</taxon>
        <taxon>Streptophyta</taxon>
        <taxon>Embryophyta</taxon>
        <taxon>Tracheophyta</taxon>
        <taxon>Spermatophyta</taxon>
        <taxon>Magnoliopsida</taxon>
        <taxon>eudicotyledons</taxon>
        <taxon>Gunneridae</taxon>
        <taxon>Pentapetalae</taxon>
        <taxon>asterids</taxon>
        <taxon>lamiids</taxon>
        <taxon>Gentianales</taxon>
        <taxon>Rubiaceae</taxon>
        <taxon>Cinchonoideae</taxon>
        <taxon>Cinchoneae</taxon>
        <taxon>Cinchona</taxon>
    </lineage>
</organism>
<dbReference type="AlphaFoldDB" id="A0ABD2YV43"/>
<keyword evidence="2" id="KW-0812">Transmembrane</keyword>
<evidence type="ECO:0000256" key="1">
    <source>
        <dbReference type="SAM" id="MobiDB-lite"/>
    </source>
</evidence>
<dbReference type="PANTHER" id="PTHR34553:SF4">
    <property type="entry name" value="G1_S-SPECIFIC CYCLIN-E PROTEIN"/>
    <property type="match status" value="1"/>
</dbReference>
<protein>
    <submittedName>
        <fullName evidence="3">Uncharacterized protein</fullName>
    </submittedName>
</protein>
<keyword evidence="2" id="KW-1133">Transmembrane helix</keyword>
<sequence>MLMGNADKGRYIFPLTSLQIGDLQSYLSHLSLFLTPESKKFYVLVDNRPWLQDLVSRPAHLWQLMVTKSRLSPFANTRGRNGNKKAAENRPKPSTSKTKKFRRWFSLVEAATLSRKRALLPVRKLRNALILNSKLHRTLYGFIVFEVAWGDVRGLNYLNELQTDTSLAVEAKVMNRWEFDSIAQAARSISSWFPGTCNEGILLKDYLESATGEVFYDAEEDFPRASFTEDFTYDDTDGGKKSSCFYSSSFSGNPVRTESERNMLHTPPPPDGPCKRRKLMNSISNEADFSIYGEEARSDTVGSPIHSRYSYASDYEDVVEPSQYRDVLILFRFSDPDLPFKLKDIIISDLRLLTLLEAGLPSWVLFLQSYPVFSHIYRPWMCPLARALYVIISIVTVLIGFYDLYKNVPVLKATASHLFGPLFDWIETWEMISRIRYLGTMLFLHHFQKAVKWFLMMTRTIRSCLSMFMHPMAGPFVEFLDFFLPFWNMCIQIVESFFSVFWMVIESSCSLVGNLVEVLLMPLWGILSVFWSIATFFLYPVFWILWEILYAPIHLIVGLYGLLVSIFFCVYGSVKDMWLVMSGIFQFGSGLKSTVSTSEVSMWRTLWNDLFSQIFRAVRSILNGFVAFFTACNRHRLSIYNHGQEFVQRVHQSGKRSQMGSPTTKSSGSFVLSRGGRSSGTWKLEDTDETQYQPKFRKVR</sequence>
<reference evidence="3 4" key="1">
    <citation type="submission" date="2024-11" db="EMBL/GenBank/DDBJ databases">
        <title>A near-complete genome assembly of Cinchona calisaya.</title>
        <authorList>
            <person name="Lian D.C."/>
            <person name="Zhao X.W."/>
            <person name="Wei L."/>
        </authorList>
    </citation>
    <scope>NUCLEOTIDE SEQUENCE [LARGE SCALE GENOMIC DNA]</scope>
    <source>
        <tissue evidence="3">Nenye</tissue>
    </source>
</reference>
<feature type="transmembrane region" description="Helical" evidence="2">
    <location>
        <begin position="548"/>
        <end position="571"/>
    </location>
</feature>
<proteinExistence type="predicted"/>
<dbReference type="Proteomes" id="UP001630127">
    <property type="component" value="Unassembled WGS sequence"/>
</dbReference>
<feature type="region of interest" description="Disordered" evidence="1">
    <location>
        <begin position="73"/>
        <end position="98"/>
    </location>
</feature>
<feature type="transmembrane region" description="Helical" evidence="2">
    <location>
        <begin position="387"/>
        <end position="405"/>
    </location>
</feature>
<dbReference type="PANTHER" id="PTHR34553">
    <property type="entry name" value="OS05G0597400 PROTEIN"/>
    <property type="match status" value="1"/>
</dbReference>
<feature type="transmembrane region" description="Helical" evidence="2">
    <location>
        <begin position="517"/>
        <end position="542"/>
    </location>
</feature>
<keyword evidence="4" id="KW-1185">Reference proteome</keyword>
<name>A0ABD2YV43_9GENT</name>
<comment type="caution">
    <text evidence="3">The sequence shown here is derived from an EMBL/GenBank/DDBJ whole genome shotgun (WGS) entry which is preliminary data.</text>
</comment>
<dbReference type="EMBL" id="JBJUIK010000012">
    <property type="protein sequence ID" value="KAL3509890.1"/>
    <property type="molecule type" value="Genomic_DNA"/>
</dbReference>
<gene>
    <name evidence="3" type="ORF">ACH5RR_029291</name>
</gene>